<name>A0A2T7EB67_9POAL</name>
<evidence type="ECO:0000313" key="3">
    <source>
        <dbReference type="Proteomes" id="UP000244336"/>
    </source>
</evidence>
<protein>
    <submittedName>
        <fullName evidence="2">Uncharacterized protein</fullName>
    </submittedName>
</protein>
<gene>
    <name evidence="2" type="ORF">GQ55_3G193800</name>
</gene>
<keyword evidence="3" id="KW-1185">Reference proteome</keyword>
<dbReference type="Proteomes" id="UP000244336">
    <property type="component" value="Chromosome 3"/>
</dbReference>
<dbReference type="AlphaFoldDB" id="A0A2T7EB67"/>
<evidence type="ECO:0000313" key="2">
    <source>
        <dbReference type="EMBL" id="PUZ65074.1"/>
    </source>
</evidence>
<feature type="transmembrane region" description="Helical" evidence="1">
    <location>
        <begin position="41"/>
        <end position="60"/>
    </location>
</feature>
<proteinExistence type="predicted"/>
<sequence>MQIHTNKAYIQQRFLCSMWNARVISTATSRLKAGRISENKIYSYLCIVGIPSVSLHWQFLLRQLGFMHAKCCPCNHLLLRLRHYLNKHSLAWRPERLASFKQRGGPFHEHIPKGTG</sequence>
<reference evidence="2 3" key="1">
    <citation type="submission" date="2018-04" db="EMBL/GenBank/DDBJ databases">
        <title>WGS assembly of Panicum hallii var. hallii HAL2.</title>
        <authorList>
            <person name="Lovell J."/>
            <person name="Jenkins J."/>
            <person name="Lowry D."/>
            <person name="Mamidi S."/>
            <person name="Sreedasyam A."/>
            <person name="Weng X."/>
            <person name="Barry K."/>
            <person name="Bonette J."/>
            <person name="Campitelli B."/>
            <person name="Daum C."/>
            <person name="Gordon S."/>
            <person name="Gould B."/>
            <person name="Lipzen A."/>
            <person name="MacQueen A."/>
            <person name="Palacio-Mejia J."/>
            <person name="Plott C."/>
            <person name="Shakirov E."/>
            <person name="Shu S."/>
            <person name="Yoshinaga Y."/>
            <person name="Zane M."/>
            <person name="Rokhsar D."/>
            <person name="Grimwood J."/>
            <person name="Schmutz J."/>
            <person name="Juenger T."/>
        </authorList>
    </citation>
    <scope>NUCLEOTIDE SEQUENCE [LARGE SCALE GENOMIC DNA]</scope>
    <source>
        <strain evidence="3">cv. HAL2</strain>
    </source>
</reference>
<organism evidence="2 3">
    <name type="scientific">Panicum hallii var. hallii</name>
    <dbReference type="NCBI Taxonomy" id="1504633"/>
    <lineage>
        <taxon>Eukaryota</taxon>
        <taxon>Viridiplantae</taxon>
        <taxon>Streptophyta</taxon>
        <taxon>Embryophyta</taxon>
        <taxon>Tracheophyta</taxon>
        <taxon>Spermatophyta</taxon>
        <taxon>Magnoliopsida</taxon>
        <taxon>Liliopsida</taxon>
        <taxon>Poales</taxon>
        <taxon>Poaceae</taxon>
        <taxon>PACMAD clade</taxon>
        <taxon>Panicoideae</taxon>
        <taxon>Panicodae</taxon>
        <taxon>Paniceae</taxon>
        <taxon>Panicinae</taxon>
        <taxon>Panicum</taxon>
        <taxon>Panicum sect. Panicum</taxon>
    </lineage>
</organism>
<evidence type="ECO:0000256" key="1">
    <source>
        <dbReference type="SAM" id="Phobius"/>
    </source>
</evidence>
<keyword evidence="1" id="KW-0472">Membrane</keyword>
<keyword evidence="1" id="KW-1133">Transmembrane helix</keyword>
<accession>A0A2T7EB67</accession>
<dbReference type="Gramene" id="PUZ65074">
    <property type="protein sequence ID" value="PUZ65074"/>
    <property type="gene ID" value="GQ55_3G193800"/>
</dbReference>
<dbReference type="EMBL" id="CM009751">
    <property type="protein sequence ID" value="PUZ65074.1"/>
    <property type="molecule type" value="Genomic_DNA"/>
</dbReference>
<keyword evidence="1" id="KW-0812">Transmembrane</keyword>